<name>A0ABV2H1K0_9HYPH</name>
<dbReference type="EMBL" id="JBEPLJ010000002">
    <property type="protein sequence ID" value="MET3584427.1"/>
    <property type="molecule type" value="Genomic_DNA"/>
</dbReference>
<evidence type="ECO:0000256" key="11">
    <source>
        <dbReference type="ARBA" id="ARBA00023136"/>
    </source>
</evidence>
<evidence type="ECO:0000256" key="4">
    <source>
        <dbReference type="ARBA" id="ARBA00022553"/>
    </source>
</evidence>
<dbReference type="Gene3D" id="3.30.565.10">
    <property type="entry name" value="Histidine kinase-like ATPase, C-terminal domain"/>
    <property type="match status" value="1"/>
</dbReference>
<keyword evidence="8 13" id="KW-0418">Kinase</keyword>
<dbReference type="Gene3D" id="3.30.450.350">
    <property type="entry name" value="CHASE domain"/>
    <property type="match status" value="1"/>
</dbReference>
<dbReference type="InterPro" id="IPR011102">
    <property type="entry name" value="Sig_transdc_His_kinase_HWE"/>
</dbReference>
<evidence type="ECO:0000256" key="10">
    <source>
        <dbReference type="ARBA" id="ARBA00022989"/>
    </source>
</evidence>
<dbReference type="GO" id="GO:0016301">
    <property type="term" value="F:kinase activity"/>
    <property type="evidence" value="ECO:0007669"/>
    <property type="project" value="UniProtKB-KW"/>
</dbReference>
<evidence type="ECO:0000256" key="6">
    <source>
        <dbReference type="ARBA" id="ARBA00022692"/>
    </source>
</evidence>
<protein>
    <recommendedName>
        <fullName evidence="3">histidine kinase</fullName>
        <ecNumber evidence="3">2.7.13.3</ecNumber>
    </recommendedName>
</protein>
<comment type="catalytic activity">
    <reaction evidence="1">
        <text>ATP + protein L-histidine = ADP + protein N-phospho-L-histidine.</text>
        <dbReference type="EC" id="2.7.13.3"/>
    </reaction>
</comment>
<reference evidence="13 14" key="1">
    <citation type="submission" date="2024-06" db="EMBL/GenBank/DDBJ databases">
        <title>Genomic Encyclopedia of Type Strains, Phase IV (KMG-IV): sequencing the most valuable type-strain genomes for metagenomic binning, comparative biology and taxonomic classification.</title>
        <authorList>
            <person name="Goeker M."/>
        </authorList>
    </citation>
    <scope>NUCLEOTIDE SEQUENCE [LARGE SCALE GENOMIC DNA]</scope>
    <source>
        <strain evidence="13 14">DSM 105042</strain>
    </source>
</reference>
<keyword evidence="14" id="KW-1185">Reference proteome</keyword>
<dbReference type="SMART" id="SM00911">
    <property type="entry name" value="HWE_HK"/>
    <property type="match status" value="1"/>
</dbReference>
<keyword evidence="10" id="KW-1133">Transmembrane helix</keyword>
<evidence type="ECO:0000259" key="12">
    <source>
        <dbReference type="PROSITE" id="PS50839"/>
    </source>
</evidence>
<keyword evidence="4" id="KW-0597">Phosphoprotein</keyword>
<sequence>MLLLAVAAAGVMERARSQQELHDLGMLADRIEGRIDSQTSLLSFLRSFLVADDYRVDIADIRDFLDLGDEHDLKGGMQGIGVALFQPAGETGEALSILRSSYGGDQRVWPETDQPHRFPIVLLEPPDARNQAAIGYDMYSEPVRREAMDRAWRSGRAAATAPVELVQEITEEKQSGFLIYQPVMRKDGRSIHSMVYAPYRSGDLMQTALSLPSDLGVVARVVDAATGEVMLEPEGDIAWQGRFPITIADREWQVDLAYRDRGNLLLQPSFVTLLVGGLVAILLQRLLQQREQRIAAERETAREARQAAELRGLLLDETKHRLKNSIARIAGIARLTAREAESKDEFLAALERQLKALAAAQDLLNPSLDGRVDFKALLEAELASVGGSMDGLVIDGPPLLLDANQAQALGLVTHELLTNALKYGALGRAGGRLEVRWTTGPTARLEWLEWSDSVVDLAASGFGTRLIETLVKRQLGGSLTRTVGENAYRLVMEWPLERRGAS</sequence>
<evidence type="ECO:0000256" key="5">
    <source>
        <dbReference type="ARBA" id="ARBA00022679"/>
    </source>
</evidence>
<proteinExistence type="predicted"/>
<keyword evidence="6" id="KW-0812">Transmembrane</keyword>
<evidence type="ECO:0000313" key="14">
    <source>
        <dbReference type="Proteomes" id="UP001549031"/>
    </source>
</evidence>
<dbReference type="Proteomes" id="UP001549031">
    <property type="component" value="Unassembled WGS sequence"/>
</dbReference>
<dbReference type="RefSeq" id="WP_247242670.1">
    <property type="nucleotide sequence ID" value="NZ_JALJRA010000002.1"/>
</dbReference>
<dbReference type="InterPro" id="IPR042240">
    <property type="entry name" value="CHASE_sf"/>
</dbReference>
<accession>A0ABV2H1K0</accession>
<evidence type="ECO:0000256" key="9">
    <source>
        <dbReference type="ARBA" id="ARBA00022840"/>
    </source>
</evidence>
<feature type="domain" description="CHASE" evidence="12">
    <location>
        <begin position="114"/>
        <end position="226"/>
    </location>
</feature>
<comment type="subcellular location">
    <subcellularLocation>
        <location evidence="2">Membrane</location>
    </subcellularLocation>
</comment>
<keyword evidence="7" id="KW-0547">Nucleotide-binding</keyword>
<dbReference type="EC" id="2.7.13.3" evidence="3"/>
<dbReference type="PANTHER" id="PTHR41523">
    <property type="entry name" value="TWO-COMPONENT SYSTEM SENSOR PROTEIN"/>
    <property type="match status" value="1"/>
</dbReference>
<keyword evidence="11" id="KW-0472">Membrane</keyword>
<gene>
    <name evidence="13" type="ORF">ABID21_000522</name>
</gene>
<evidence type="ECO:0000313" key="13">
    <source>
        <dbReference type="EMBL" id="MET3584427.1"/>
    </source>
</evidence>
<comment type="caution">
    <text evidence="13">The sequence shown here is derived from an EMBL/GenBank/DDBJ whole genome shotgun (WGS) entry which is preliminary data.</text>
</comment>
<evidence type="ECO:0000256" key="7">
    <source>
        <dbReference type="ARBA" id="ARBA00022741"/>
    </source>
</evidence>
<dbReference type="Pfam" id="PF07536">
    <property type="entry name" value="HWE_HK"/>
    <property type="match status" value="1"/>
</dbReference>
<dbReference type="PROSITE" id="PS50839">
    <property type="entry name" value="CHASE"/>
    <property type="match status" value="1"/>
</dbReference>
<dbReference type="InterPro" id="IPR036890">
    <property type="entry name" value="HATPase_C_sf"/>
</dbReference>
<dbReference type="PANTHER" id="PTHR41523:SF8">
    <property type="entry name" value="ETHYLENE RESPONSE SENSOR PROTEIN"/>
    <property type="match status" value="1"/>
</dbReference>
<organism evidence="13 14">
    <name type="scientific">Pseudorhizobium tarimense</name>
    <dbReference type="NCBI Taxonomy" id="1079109"/>
    <lineage>
        <taxon>Bacteria</taxon>
        <taxon>Pseudomonadati</taxon>
        <taxon>Pseudomonadota</taxon>
        <taxon>Alphaproteobacteria</taxon>
        <taxon>Hyphomicrobiales</taxon>
        <taxon>Rhizobiaceae</taxon>
        <taxon>Rhizobium/Agrobacterium group</taxon>
        <taxon>Pseudorhizobium</taxon>
    </lineage>
</organism>
<keyword evidence="9" id="KW-0067">ATP-binding</keyword>
<dbReference type="InterPro" id="IPR006189">
    <property type="entry name" value="CHASE_dom"/>
</dbReference>
<evidence type="ECO:0000256" key="2">
    <source>
        <dbReference type="ARBA" id="ARBA00004370"/>
    </source>
</evidence>
<keyword evidence="5" id="KW-0808">Transferase</keyword>
<evidence type="ECO:0000256" key="1">
    <source>
        <dbReference type="ARBA" id="ARBA00000085"/>
    </source>
</evidence>
<dbReference type="SMART" id="SM01079">
    <property type="entry name" value="CHASE"/>
    <property type="match status" value="1"/>
</dbReference>
<evidence type="ECO:0000256" key="3">
    <source>
        <dbReference type="ARBA" id="ARBA00012438"/>
    </source>
</evidence>
<evidence type="ECO:0000256" key="8">
    <source>
        <dbReference type="ARBA" id="ARBA00022777"/>
    </source>
</evidence>
<dbReference type="Pfam" id="PF03924">
    <property type="entry name" value="CHASE"/>
    <property type="match status" value="1"/>
</dbReference>